<proteinExistence type="predicted"/>
<dbReference type="Proteomes" id="UP000054683">
    <property type="component" value="Unassembled WGS sequence"/>
</dbReference>
<evidence type="ECO:0000313" key="2">
    <source>
        <dbReference type="Proteomes" id="UP000054683"/>
    </source>
</evidence>
<evidence type="ECO:0000313" key="1">
    <source>
        <dbReference type="EMBL" id="SAL60754.1"/>
    </source>
</evidence>
<dbReference type="EMBL" id="FCOK02000063">
    <property type="protein sequence ID" value="SAL60754.1"/>
    <property type="molecule type" value="Genomic_DNA"/>
</dbReference>
<reference evidence="1 2" key="1">
    <citation type="submission" date="2016-01" db="EMBL/GenBank/DDBJ databases">
        <authorList>
            <person name="Oliw E.H."/>
        </authorList>
    </citation>
    <scope>NUCLEOTIDE SEQUENCE [LARGE SCALE GENOMIC DNA]</scope>
    <source>
        <strain evidence="1">LMG 27134</strain>
    </source>
</reference>
<dbReference type="OrthoDB" id="7874037at2"/>
<dbReference type="RefSeq" id="WP_062090986.1">
    <property type="nucleotide sequence ID" value="NZ_FCOK02000063.1"/>
</dbReference>
<accession>A0A158IVT7</accession>
<protein>
    <submittedName>
        <fullName evidence="1">Uncharacterized protein</fullName>
    </submittedName>
</protein>
<name>A0A158IVT7_9BURK</name>
<dbReference type="AlphaFoldDB" id="A0A158IVT7"/>
<gene>
    <name evidence="1" type="ORF">AWB69_06741</name>
</gene>
<sequence length="85" mass="9007">MPVNTKQTSKAVATLASHTLHDPKASVIAKSLAASALSQTHTKNQTGAQMEHKAGQVLHSDKYSKDTKTLAGSVVAQANKERRAK</sequence>
<organism evidence="1 2">
    <name type="scientific">Caballeronia udeis</name>
    <dbReference type="NCBI Taxonomy" id="1232866"/>
    <lineage>
        <taxon>Bacteria</taxon>
        <taxon>Pseudomonadati</taxon>
        <taxon>Pseudomonadota</taxon>
        <taxon>Betaproteobacteria</taxon>
        <taxon>Burkholderiales</taxon>
        <taxon>Burkholderiaceae</taxon>
        <taxon>Caballeronia</taxon>
    </lineage>
</organism>